<dbReference type="SUPFAM" id="SSF51735">
    <property type="entry name" value="NAD(P)-binding Rossmann-fold domains"/>
    <property type="match status" value="1"/>
</dbReference>
<feature type="binding site" evidence="13">
    <location>
        <begin position="97"/>
        <end position="99"/>
    </location>
    <ligand>
        <name>NAD(+)</name>
        <dbReference type="ChEBI" id="CHEBI:57540"/>
    </ligand>
</feature>
<dbReference type="GO" id="GO:0019877">
    <property type="term" value="P:diaminopimelate biosynthetic process"/>
    <property type="evidence" value="ECO:0007669"/>
    <property type="project" value="UniProtKB-UniRule"/>
</dbReference>
<evidence type="ECO:0000259" key="15">
    <source>
        <dbReference type="Pfam" id="PF05173"/>
    </source>
</evidence>
<feature type="domain" description="Dihydrodipicolinate reductase C-terminal" evidence="15">
    <location>
        <begin position="128"/>
        <end position="263"/>
    </location>
</feature>
<dbReference type="GO" id="GO:0051287">
    <property type="term" value="F:NAD binding"/>
    <property type="evidence" value="ECO:0007669"/>
    <property type="project" value="UniProtKB-UniRule"/>
</dbReference>
<sequence length="265" mass="27687">MADIRIGVCGAAGRMGRRVVAQTVEQEGTVLAAALDAEGSPNLNQDAGELAGVGKLGVPVTTTPPGEVDVIIDFSTPAGFVHAANFCIDNSIPLVAATTGLTEDEADLINVLGEKAGVVFAPNMSLAVNLTMKLAQEAARVLKDVPGGADVEIIERHHRFKEDAPSGTALHFGHLIGKEMGLTEHVHGRQGRVGKRKQGEIGYHAVRTGDNAGEHTIIFGLLGETVELNVRSHTRDSYALGAVAAAKFLIGKPPGVYGMYDVLGL</sequence>
<keyword evidence="2 13" id="KW-0963">Cytoplasm</keyword>
<protein>
    <recommendedName>
        <fullName evidence="10 13">4-hydroxy-tetrahydrodipicolinate reductase</fullName>
        <shortName evidence="13">HTPA reductase</shortName>
        <ecNumber evidence="10 13">1.17.1.8</ecNumber>
    </recommendedName>
</protein>
<organism evidence="16 17">
    <name type="scientific">Calycomorphotria hydatis</name>
    <dbReference type="NCBI Taxonomy" id="2528027"/>
    <lineage>
        <taxon>Bacteria</taxon>
        <taxon>Pseudomonadati</taxon>
        <taxon>Planctomycetota</taxon>
        <taxon>Planctomycetia</taxon>
        <taxon>Planctomycetales</taxon>
        <taxon>Planctomycetaceae</taxon>
        <taxon>Calycomorphotria</taxon>
    </lineage>
</organism>
<feature type="active site" description="Proton donor" evidence="13">
    <location>
        <position position="161"/>
    </location>
</feature>
<keyword evidence="17" id="KW-1185">Reference proteome</keyword>
<evidence type="ECO:0000256" key="3">
    <source>
        <dbReference type="ARBA" id="ARBA00022605"/>
    </source>
</evidence>
<dbReference type="EMBL" id="CP036316">
    <property type="protein sequence ID" value="QDT66040.1"/>
    <property type="molecule type" value="Genomic_DNA"/>
</dbReference>
<dbReference type="GO" id="GO:0005829">
    <property type="term" value="C:cytosol"/>
    <property type="evidence" value="ECO:0007669"/>
    <property type="project" value="TreeGrafter"/>
</dbReference>
<dbReference type="InterPro" id="IPR022663">
    <property type="entry name" value="DapB_C"/>
</dbReference>
<evidence type="ECO:0000313" key="17">
    <source>
        <dbReference type="Proteomes" id="UP000319976"/>
    </source>
</evidence>
<dbReference type="RefSeq" id="WP_145264821.1">
    <property type="nucleotide sequence ID" value="NZ_CP036316.1"/>
</dbReference>
<dbReference type="Gene3D" id="3.30.360.10">
    <property type="entry name" value="Dihydrodipicolinate Reductase, domain 2"/>
    <property type="match status" value="1"/>
</dbReference>
<dbReference type="Gene3D" id="3.40.50.720">
    <property type="entry name" value="NAD(P)-binding Rossmann-like Domain"/>
    <property type="match status" value="1"/>
</dbReference>
<feature type="binding site" evidence="13">
    <location>
        <begin position="167"/>
        <end position="168"/>
    </location>
    <ligand>
        <name>(S)-2,3,4,5-tetrahydrodipicolinate</name>
        <dbReference type="ChEBI" id="CHEBI:16845"/>
    </ligand>
</feature>
<dbReference type="InterPro" id="IPR023940">
    <property type="entry name" value="DHDPR_bac"/>
</dbReference>
<comment type="catalytic activity">
    <reaction evidence="11 13">
        <text>(S)-2,3,4,5-tetrahydrodipicolinate + NADP(+) + H2O = (2S,4S)-4-hydroxy-2,3,4,5-tetrahydrodipicolinate + NADPH + H(+)</text>
        <dbReference type="Rhea" id="RHEA:35331"/>
        <dbReference type="ChEBI" id="CHEBI:15377"/>
        <dbReference type="ChEBI" id="CHEBI:15378"/>
        <dbReference type="ChEBI" id="CHEBI:16845"/>
        <dbReference type="ChEBI" id="CHEBI:57783"/>
        <dbReference type="ChEBI" id="CHEBI:58349"/>
        <dbReference type="ChEBI" id="CHEBI:67139"/>
        <dbReference type="EC" id="1.17.1.8"/>
    </reaction>
</comment>
<dbReference type="KEGG" id="chya:V22_33040"/>
<comment type="subcellular location">
    <subcellularLocation>
        <location evidence="13">Cytoplasm</location>
    </subcellularLocation>
</comment>
<dbReference type="NCBIfam" id="TIGR00036">
    <property type="entry name" value="dapB"/>
    <property type="match status" value="1"/>
</dbReference>
<dbReference type="PANTHER" id="PTHR20836:SF0">
    <property type="entry name" value="4-HYDROXY-TETRAHYDRODIPICOLINATE REDUCTASE 1, CHLOROPLASTIC-RELATED"/>
    <property type="match status" value="1"/>
</dbReference>
<evidence type="ECO:0000256" key="7">
    <source>
        <dbReference type="ARBA" id="ARBA00023027"/>
    </source>
</evidence>
<dbReference type="Pfam" id="PF05173">
    <property type="entry name" value="DapB_C"/>
    <property type="match status" value="1"/>
</dbReference>
<feature type="binding site" evidence="13">
    <location>
        <begin position="121"/>
        <end position="124"/>
    </location>
    <ligand>
        <name>NAD(+)</name>
        <dbReference type="ChEBI" id="CHEBI:57540"/>
    </ligand>
</feature>
<dbReference type="InterPro" id="IPR022664">
    <property type="entry name" value="DapB_N_CS"/>
</dbReference>
<evidence type="ECO:0000256" key="10">
    <source>
        <dbReference type="ARBA" id="ARBA00038983"/>
    </source>
</evidence>
<keyword evidence="8 13" id="KW-0457">Lysine biosynthesis</keyword>
<keyword evidence="6 13" id="KW-0560">Oxidoreductase</keyword>
<dbReference type="SUPFAM" id="SSF55347">
    <property type="entry name" value="Glyceraldehyde-3-phosphate dehydrogenase-like, C-terminal domain"/>
    <property type="match status" value="1"/>
</dbReference>
<comment type="similarity">
    <text evidence="1 13">Belongs to the DapB family.</text>
</comment>
<feature type="binding site" evidence="13">
    <location>
        <position position="158"/>
    </location>
    <ligand>
        <name>(S)-2,3,4,5-tetrahydrodipicolinate</name>
        <dbReference type="ChEBI" id="CHEBI:16845"/>
    </ligand>
</feature>
<keyword evidence="4 13" id="KW-0521">NADP</keyword>
<comment type="function">
    <text evidence="13">Catalyzes the conversion of 4-hydroxy-tetrahydrodipicolinate (HTPA) to tetrahydrodipicolinate.</text>
</comment>
<evidence type="ECO:0000256" key="4">
    <source>
        <dbReference type="ARBA" id="ARBA00022857"/>
    </source>
</evidence>
<reference evidence="16 17" key="1">
    <citation type="submission" date="2019-02" db="EMBL/GenBank/DDBJ databases">
        <title>Deep-cultivation of Planctomycetes and their phenomic and genomic characterization uncovers novel biology.</title>
        <authorList>
            <person name="Wiegand S."/>
            <person name="Jogler M."/>
            <person name="Boedeker C."/>
            <person name="Pinto D."/>
            <person name="Vollmers J."/>
            <person name="Rivas-Marin E."/>
            <person name="Kohn T."/>
            <person name="Peeters S.H."/>
            <person name="Heuer A."/>
            <person name="Rast P."/>
            <person name="Oberbeckmann S."/>
            <person name="Bunk B."/>
            <person name="Jeske O."/>
            <person name="Meyerdierks A."/>
            <person name="Storesund J.E."/>
            <person name="Kallscheuer N."/>
            <person name="Luecker S."/>
            <person name="Lage O.M."/>
            <person name="Pohl T."/>
            <person name="Merkel B.J."/>
            <person name="Hornburger P."/>
            <person name="Mueller R.-W."/>
            <person name="Bruemmer F."/>
            <person name="Labrenz M."/>
            <person name="Spormann A.M."/>
            <person name="Op den Camp H."/>
            <person name="Overmann J."/>
            <person name="Amann R."/>
            <person name="Jetten M.S.M."/>
            <person name="Mascher T."/>
            <person name="Medema M.H."/>
            <person name="Devos D.P."/>
            <person name="Kaster A.-K."/>
            <person name="Ovreas L."/>
            <person name="Rohde M."/>
            <person name="Galperin M.Y."/>
            <person name="Jogler C."/>
        </authorList>
    </citation>
    <scope>NUCLEOTIDE SEQUENCE [LARGE SCALE GENOMIC DNA]</scope>
    <source>
        <strain evidence="16 17">V22</strain>
    </source>
</reference>
<name>A0A517TCF1_9PLAN</name>
<dbReference type="AlphaFoldDB" id="A0A517TCF1"/>
<comment type="caution">
    <text evidence="13">Was originally thought to be a dihydrodipicolinate reductase (DHDPR), catalyzing the conversion of dihydrodipicolinate to tetrahydrodipicolinate. However, it was shown in E.coli that the substrate of the enzymatic reaction is not dihydrodipicolinate (DHDP) but in fact (2S,4S)-4-hydroxy-2,3,4,5-tetrahydrodipicolinic acid (HTPA), the product released by the DapA-catalyzed reaction.</text>
</comment>
<feature type="binding site" evidence="13">
    <location>
        <position position="38"/>
    </location>
    <ligand>
        <name>NAD(+)</name>
        <dbReference type="ChEBI" id="CHEBI:57540"/>
    </ligand>
</feature>
<dbReference type="PANTHER" id="PTHR20836">
    <property type="entry name" value="DIHYDRODIPICOLINATE REDUCTASE"/>
    <property type="match status" value="1"/>
</dbReference>
<evidence type="ECO:0000256" key="11">
    <source>
        <dbReference type="ARBA" id="ARBA00049080"/>
    </source>
</evidence>
<evidence type="ECO:0000313" key="16">
    <source>
        <dbReference type="EMBL" id="QDT66040.1"/>
    </source>
</evidence>
<evidence type="ECO:0000256" key="1">
    <source>
        <dbReference type="ARBA" id="ARBA00006642"/>
    </source>
</evidence>
<dbReference type="PIRSF" id="PIRSF000161">
    <property type="entry name" value="DHPR"/>
    <property type="match status" value="1"/>
</dbReference>
<dbReference type="HAMAP" id="MF_00102">
    <property type="entry name" value="DapB"/>
    <property type="match status" value="1"/>
</dbReference>
<evidence type="ECO:0000256" key="5">
    <source>
        <dbReference type="ARBA" id="ARBA00022915"/>
    </source>
</evidence>
<dbReference type="Pfam" id="PF01113">
    <property type="entry name" value="DapB_N"/>
    <property type="match status" value="1"/>
</dbReference>
<dbReference type="GO" id="GO:0009089">
    <property type="term" value="P:lysine biosynthetic process via diaminopimelate"/>
    <property type="evidence" value="ECO:0007669"/>
    <property type="project" value="UniProtKB-UniRule"/>
</dbReference>
<dbReference type="PROSITE" id="PS01298">
    <property type="entry name" value="DAPB"/>
    <property type="match status" value="1"/>
</dbReference>
<dbReference type="InterPro" id="IPR000846">
    <property type="entry name" value="DapB_N"/>
</dbReference>
<dbReference type="GO" id="GO:0016726">
    <property type="term" value="F:oxidoreductase activity, acting on CH or CH2 groups, NAD or NADP as acceptor"/>
    <property type="evidence" value="ECO:0007669"/>
    <property type="project" value="UniProtKB-UniRule"/>
</dbReference>
<feature type="active site" description="Proton donor/acceptor" evidence="13">
    <location>
        <position position="157"/>
    </location>
</feature>
<dbReference type="Proteomes" id="UP000319976">
    <property type="component" value="Chromosome"/>
</dbReference>
<comment type="subunit">
    <text evidence="13">Homotetramer.</text>
</comment>
<evidence type="ECO:0000256" key="2">
    <source>
        <dbReference type="ARBA" id="ARBA00022490"/>
    </source>
</evidence>
<dbReference type="InterPro" id="IPR036291">
    <property type="entry name" value="NAD(P)-bd_dom_sf"/>
</dbReference>
<gene>
    <name evidence="13 16" type="primary">dapB</name>
    <name evidence="16" type="ORF">V22_33040</name>
</gene>
<keyword evidence="7 13" id="KW-0520">NAD</keyword>
<evidence type="ECO:0000256" key="12">
    <source>
        <dbReference type="ARBA" id="ARBA00049396"/>
    </source>
</evidence>
<proteinExistence type="inferred from homology"/>
<evidence type="ECO:0000256" key="13">
    <source>
        <dbReference type="HAMAP-Rule" id="MF_00102"/>
    </source>
</evidence>
<dbReference type="GO" id="GO:0008839">
    <property type="term" value="F:4-hydroxy-tetrahydrodipicolinate reductase"/>
    <property type="evidence" value="ECO:0007669"/>
    <property type="project" value="UniProtKB-UniRule"/>
</dbReference>
<dbReference type="EC" id="1.17.1.8" evidence="10 13"/>
<comment type="pathway">
    <text evidence="9 13">Amino-acid biosynthesis; L-lysine biosynthesis via DAP pathway; (S)-tetrahydrodipicolinate from L-aspartate: step 4/4.</text>
</comment>
<accession>A0A517TCF1</accession>
<evidence type="ECO:0000256" key="6">
    <source>
        <dbReference type="ARBA" id="ARBA00023002"/>
    </source>
</evidence>
<comment type="caution">
    <text evidence="13">Lacks conserved residue(s) required for the propagation of feature annotation.</text>
</comment>
<keyword evidence="5 13" id="KW-0220">Diaminopimelate biosynthesis</keyword>
<evidence type="ECO:0000256" key="8">
    <source>
        <dbReference type="ARBA" id="ARBA00023154"/>
    </source>
</evidence>
<comment type="catalytic activity">
    <reaction evidence="12 13">
        <text>(S)-2,3,4,5-tetrahydrodipicolinate + NAD(+) + H2O = (2S,4S)-4-hydroxy-2,3,4,5-tetrahydrodipicolinate + NADH + H(+)</text>
        <dbReference type="Rhea" id="RHEA:35323"/>
        <dbReference type="ChEBI" id="CHEBI:15377"/>
        <dbReference type="ChEBI" id="CHEBI:15378"/>
        <dbReference type="ChEBI" id="CHEBI:16845"/>
        <dbReference type="ChEBI" id="CHEBI:57540"/>
        <dbReference type="ChEBI" id="CHEBI:57945"/>
        <dbReference type="ChEBI" id="CHEBI:67139"/>
        <dbReference type="EC" id="1.17.1.8"/>
    </reaction>
</comment>
<evidence type="ECO:0000256" key="9">
    <source>
        <dbReference type="ARBA" id="ARBA00037922"/>
    </source>
</evidence>
<feature type="domain" description="Dihydrodipicolinate reductase N-terminal" evidence="14">
    <location>
        <begin position="4"/>
        <end position="124"/>
    </location>
</feature>
<dbReference type="OrthoDB" id="9790352at2"/>
<evidence type="ECO:0000259" key="14">
    <source>
        <dbReference type="Pfam" id="PF01113"/>
    </source>
</evidence>
<feature type="binding site" evidence="13">
    <location>
        <begin position="10"/>
        <end position="15"/>
    </location>
    <ligand>
        <name>NAD(+)</name>
        <dbReference type="ChEBI" id="CHEBI:57540"/>
    </ligand>
</feature>
<keyword evidence="3 13" id="KW-0028">Amino-acid biosynthesis</keyword>
<dbReference type="CDD" id="cd02274">
    <property type="entry name" value="DHDPR_N"/>
    <property type="match status" value="1"/>
</dbReference>
<dbReference type="UniPathway" id="UPA00034">
    <property type="reaction ID" value="UER00018"/>
</dbReference>
<dbReference type="GO" id="GO:0050661">
    <property type="term" value="F:NADP binding"/>
    <property type="evidence" value="ECO:0007669"/>
    <property type="project" value="UniProtKB-UniRule"/>
</dbReference>